<dbReference type="PROSITE" id="PS50041">
    <property type="entry name" value="C_TYPE_LECTIN_2"/>
    <property type="match status" value="1"/>
</dbReference>
<dbReference type="OMA" id="CHHIDHE"/>
<dbReference type="InterPro" id="IPR050828">
    <property type="entry name" value="C-type_lectin/matrix_domain"/>
</dbReference>
<dbReference type="Ensembl" id="ENSSPUT00000018600.1">
    <property type="protein sequence ID" value="ENSSPUP00000017471.1"/>
    <property type="gene ID" value="ENSSPUG00000013503.1"/>
</dbReference>
<dbReference type="PANTHER" id="PTHR45710">
    <property type="entry name" value="C-TYPE LECTIN DOMAIN-CONTAINING PROTEIN 180"/>
    <property type="match status" value="1"/>
</dbReference>
<protein>
    <recommendedName>
        <fullName evidence="4">C-type lectin domain-containing protein</fullName>
    </recommendedName>
</protein>
<dbReference type="Proteomes" id="UP000694392">
    <property type="component" value="Unplaced"/>
</dbReference>
<comment type="subcellular location">
    <subcellularLocation>
        <location evidence="1">Cell membrane</location>
        <topology evidence="1">Single-pass type II membrane protein</topology>
    </subcellularLocation>
</comment>
<dbReference type="SUPFAM" id="SSF56436">
    <property type="entry name" value="C-type lectin-like"/>
    <property type="match status" value="1"/>
</dbReference>
<dbReference type="GeneTree" id="ENSGT00940000162705"/>
<evidence type="ECO:0000256" key="1">
    <source>
        <dbReference type="ARBA" id="ARBA00004401"/>
    </source>
</evidence>
<keyword evidence="3" id="KW-1133">Transmembrane helix</keyword>
<evidence type="ECO:0000256" key="3">
    <source>
        <dbReference type="SAM" id="Phobius"/>
    </source>
</evidence>
<dbReference type="Gene3D" id="3.10.100.10">
    <property type="entry name" value="Mannose-Binding Protein A, subunit A"/>
    <property type="match status" value="1"/>
</dbReference>
<evidence type="ECO:0000256" key="2">
    <source>
        <dbReference type="ARBA" id="ARBA00022734"/>
    </source>
</evidence>
<evidence type="ECO:0000313" key="5">
    <source>
        <dbReference type="Ensembl" id="ENSSPUP00000017471.1"/>
    </source>
</evidence>
<dbReference type="PANTHER" id="PTHR45710:SF35">
    <property type="entry name" value="C-TYPE LECTIN DOMAIN FAMILY 2 MEMBER D"/>
    <property type="match status" value="1"/>
</dbReference>
<dbReference type="SMART" id="SM00034">
    <property type="entry name" value="CLECT"/>
    <property type="match status" value="1"/>
</dbReference>
<feature type="transmembrane region" description="Helical" evidence="3">
    <location>
        <begin position="47"/>
        <end position="70"/>
    </location>
</feature>
<keyword evidence="2" id="KW-0430">Lectin</keyword>
<evidence type="ECO:0000313" key="6">
    <source>
        <dbReference type="Proteomes" id="UP000694392"/>
    </source>
</evidence>
<keyword evidence="3" id="KW-0812">Transmembrane</keyword>
<reference evidence="5" key="2">
    <citation type="submission" date="2025-09" db="UniProtKB">
        <authorList>
            <consortium name="Ensembl"/>
        </authorList>
    </citation>
    <scope>IDENTIFICATION</scope>
</reference>
<dbReference type="AlphaFoldDB" id="A0A8D0H916"/>
<dbReference type="GO" id="GO:0030246">
    <property type="term" value="F:carbohydrate binding"/>
    <property type="evidence" value="ECO:0007669"/>
    <property type="project" value="UniProtKB-KW"/>
</dbReference>
<name>A0A8D0H916_SPHPU</name>
<dbReference type="InterPro" id="IPR033992">
    <property type="entry name" value="NKR-like_CTLD"/>
</dbReference>
<evidence type="ECO:0000259" key="4">
    <source>
        <dbReference type="PROSITE" id="PS50041"/>
    </source>
</evidence>
<dbReference type="Pfam" id="PF00059">
    <property type="entry name" value="Lectin_C"/>
    <property type="match status" value="1"/>
</dbReference>
<dbReference type="InterPro" id="IPR001304">
    <property type="entry name" value="C-type_lectin-like"/>
</dbReference>
<proteinExistence type="predicted"/>
<accession>A0A8D0H916</accession>
<dbReference type="InterPro" id="IPR016186">
    <property type="entry name" value="C-type_lectin-like/link_sf"/>
</dbReference>
<organism evidence="5 6">
    <name type="scientific">Sphenodon punctatus</name>
    <name type="common">Tuatara</name>
    <name type="synonym">Hatteria punctata</name>
    <dbReference type="NCBI Taxonomy" id="8508"/>
    <lineage>
        <taxon>Eukaryota</taxon>
        <taxon>Metazoa</taxon>
        <taxon>Chordata</taxon>
        <taxon>Craniata</taxon>
        <taxon>Vertebrata</taxon>
        <taxon>Euteleostomi</taxon>
        <taxon>Lepidosauria</taxon>
        <taxon>Sphenodontia</taxon>
        <taxon>Sphenodontidae</taxon>
        <taxon>Sphenodon</taxon>
    </lineage>
</organism>
<dbReference type="GO" id="GO:0005886">
    <property type="term" value="C:plasma membrane"/>
    <property type="evidence" value="ECO:0007669"/>
    <property type="project" value="UniProtKB-SubCell"/>
</dbReference>
<keyword evidence="3" id="KW-0472">Membrane</keyword>
<dbReference type="InterPro" id="IPR016187">
    <property type="entry name" value="CTDL_fold"/>
</dbReference>
<dbReference type="CDD" id="cd03593">
    <property type="entry name" value="CLECT_NK_receptors_like"/>
    <property type="match status" value="1"/>
</dbReference>
<reference evidence="5" key="1">
    <citation type="submission" date="2025-08" db="UniProtKB">
        <authorList>
            <consortium name="Ensembl"/>
        </authorList>
    </citation>
    <scope>IDENTIFICATION</scope>
</reference>
<keyword evidence="6" id="KW-1185">Reference proteome</keyword>
<feature type="domain" description="C-type lectin" evidence="4">
    <location>
        <begin position="92"/>
        <end position="195"/>
    </location>
</feature>
<sequence length="212" mass="23431">MWGGTEHKELSKPDELLRVPASKHAAEKAAEAGYGPLALSHRPAPHVAAVCTVILCVILIVLVVAPAVVLSSLPSYLEELPDAACPDDWIGYQGKCYYFSEVEGNWTSSQSNCSSFGASLAGIDTLVEKDFMMRYKGKLYYWIGLRKENNGPWTWVNGTEFNNLFEIKEGGDCAYLNEVGISTSECVMEMNWICSKPDELAKRKRNTKPGKT</sequence>